<reference evidence="1" key="1">
    <citation type="submission" date="2025-08" db="UniProtKB">
        <authorList>
            <consortium name="Ensembl"/>
        </authorList>
    </citation>
    <scope>IDENTIFICATION</scope>
</reference>
<evidence type="ECO:0000313" key="2">
    <source>
        <dbReference type="Proteomes" id="UP000264800"/>
    </source>
</evidence>
<reference evidence="1" key="2">
    <citation type="submission" date="2025-09" db="UniProtKB">
        <authorList>
            <consortium name="Ensembl"/>
        </authorList>
    </citation>
    <scope>IDENTIFICATION</scope>
</reference>
<evidence type="ECO:0000313" key="1">
    <source>
        <dbReference type="Ensembl" id="ENSKMAP00000011535.1"/>
    </source>
</evidence>
<dbReference type="AlphaFoldDB" id="A0A3Q3A6I0"/>
<dbReference type="Gene3D" id="3.30.1230.20">
    <property type="match status" value="1"/>
</dbReference>
<dbReference type="STRING" id="37003.ENSKMAP00000011535"/>
<keyword evidence="2" id="KW-1185">Reference proteome</keyword>
<proteinExistence type="predicted"/>
<protein>
    <submittedName>
        <fullName evidence="1">Uncharacterized protein</fullName>
    </submittedName>
</protein>
<dbReference type="Ensembl" id="ENSKMAT00000011713.1">
    <property type="protein sequence ID" value="ENSKMAP00000011535.1"/>
    <property type="gene ID" value="ENSKMAG00000008631.1"/>
</dbReference>
<dbReference type="Proteomes" id="UP000264800">
    <property type="component" value="Unplaced"/>
</dbReference>
<name>A0A3Q3A6I0_KRYMA</name>
<organism evidence="1 2">
    <name type="scientific">Kryptolebias marmoratus</name>
    <name type="common">Mangrove killifish</name>
    <name type="synonym">Rivulus marmoratus</name>
    <dbReference type="NCBI Taxonomy" id="37003"/>
    <lineage>
        <taxon>Eukaryota</taxon>
        <taxon>Metazoa</taxon>
        <taxon>Chordata</taxon>
        <taxon>Craniata</taxon>
        <taxon>Vertebrata</taxon>
        <taxon>Euteleostomi</taxon>
        <taxon>Actinopterygii</taxon>
        <taxon>Neopterygii</taxon>
        <taxon>Teleostei</taxon>
        <taxon>Neoteleostei</taxon>
        <taxon>Acanthomorphata</taxon>
        <taxon>Ovalentaria</taxon>
        <taxon>Atherinomorphae</taxon>
        <taxon>Cyprinodontiformes</taxon>
        <taxon>Rivulidae</taxon>
        <taxon>Kryptolebias</taxon>
    </lineage>
</organism>
<sequence length="72" mass="8053">MQNDTGEFVNFYKPSKSTAEVATATSRFREEVKTDTICGATRRVGESDDSTLRLVKNHVSSLDENQSFSFNT</sequence>
<accession>A0A3Q3A6I0</accession>
<dbReference type="InterPro" id="IPR038579">
    <property type="entry name" value="Ribosomal_eS21_sf"/>
</dbReference>